<keyword evidence="2" id="KW-1185">Reference proteome</keyword>
<dbReference type="RefSeq" id="WP_144045269.1">
    <property type="nucleotide sequence ID" value="NZ_CP041614.1"/>
</dbReference>
<dbReference type="Proteomes" id="UP000315947">
    <property type="component" value="Chromosome"/>
</dbReference>
<protein>
    <recommendedName>
        <fullName evidence="3">Anti-sigma factor</fullName>
    </recommendedName>
</protein>
<evidence type="ECO:0008006" key="3">
    <source>
        <dbReference type="Google" id="ProtNLM"/>
    </source>
</evidence>
<dbReference type="EMBL" id="CP041614">
    <property type="protein sequence ID" value="QDO82884.1"/>
    <property type="molecule type" value="Genomic_DNA"/>
</dbReference>
<gene>
    <name evidence="1" type="ORF">FM037_06105</name>
</gene>
<reference evidence="1 2" key="1">
    <citation type="submission" date="2019-07" db="EMBL/GenBank/DDBJ databases">
        <title>Shewanella sp. YLB-06 whole genomic sequence.</title>
        <authorList>
            <person name="Yu L."/>
        </authorList>
    </citation>
    <scope>NUCLEOTIDE SEQUENCE [LARGE SCALE GENOMIC DNA]</scope>
    <source>
        <strain evidence="1 2">YLB-06</strain>
    </source>
</reference>
<organism evidence="1 2">
    <name type="scientific">Shewanella psychropiezotolerans</name>
    <dbReference type="NCBI Taxonomy" id="2593655"/>
    <lineage>
        <taxon>Bacteria</taxon>
        <taxon>Pseudomonadati</taxon>
        <taxon>Pseudomonadota</taxon>
        <taxon>Gammaproteobacteria</taxon>
        <taxon>Alteromonadales</taxon>
        <taxon>Shewanellaceae</taxon>
        <taxon>Shewanella</taxon>
    </lineage>
</organism>
<evidence type="ECO:0000313" key="2">
    <source>
        <dbReference type="Proteomes" id="UP000315947"/>
    </source>
</evidence>
<accession>A0ABX5WUW7</accession>
<name>A0ABX5WUW7_9GAMM</name>
<evidence type="ECO:0000313" key="1">
    <source>
        <dbReference type="EMBL" id="QDO82884.1"/>
    </source>
</evidence>
<proteinExistence type="predicted"/>
<sequence length="177" mass="20362">MKHNKNKLASMVSNLPRELSPPEGLWDKIEGRLNAPLMETEQKRLHKQWPRLAIASVMILAVLIGTRLSTPTLSAPEANVTLLNTLAQIQLEHEKQFAQLEQINRLVNWQNSPYSSPVEAGIEQLRQAAKQIYQTLRQNPREKQLWQLWLWTQHRQIELLKQGQKLPVSLNSPGESI</sequence>